<accession>A0ABR8SER9</accession>
<proteinExistence type="predicted"/>
<dbReference type="Proteomes" id="UP000634919">
    <property type="component" value="Unassembled WGS sequence"/>
</dbReference>
<dbReference type="EMBL" id="JACSQK010000008">
    <property type="protein sequence ID" value="MBD7961992.1"/>
    <property type="molecule type" value="Genomic_DNA"/>
</dbReference>
<reference evidence="1 2" key="1">
    <citation type="submission" date="2020-08" db="EMBL/GenBank/DDBJ databases">
        <title>A Genomic Blueprint of the Chicken Gut Microbiome.</title>
        <authorList>
            <person name="Gilroy R."/>
            <person name="Ravi A."/>
            <person name="Getino M."/>
            <person name="Pursley I."/>
            <person name="Horton D.L."/>
            <person name="Alikhan N.-F."/>
            <person name="Baker D."/>
            <person name="Gharbi K."/>
            <person name="Hall N."/>
            <person name="Watson M."/>
            <person name="Adriaenssens E.M."/>
            <person name="Foster-Nyarko E."/>
            <person name="Jarju S."/>
            <person name="Secka A."/>
            <person name="Antonio M."/>
            <person name="Oren A."/>
            <person name="Chaudhuri R."/>
            <person name="La Ragione R.M."/>
            <person name="Hildebrand F."/>
            <person name="Pallen M.J."/>
        </authorList>
    </citation>
    <scope>NUCLEOTIDE SEQUENCE [LARGE SCALE GENOMIC DNA]</scope>
    <source>
        <strain evidence="1 2">Sa2CVA6</strain>
    </source>
</reference>
<evidence type="ECO:0000313" key="1">
    <source>
        <dbReference type="EMBL" id="MBD7961992.1"/>
    </source>
</evidence>
<sequence length="104" mass="11986">MGERIQLTQTEELIVLDDAKYFMILLLSLEMKDSEAPAYLHVRRLKGHDCLGHCLQQTDGSWDARLNVIYDDASNSDSVLLGNFDHRVDAIIHLWQQRKQAFSI</sequence>
<gene>
    <name evidence="1" type="ORF">H9646_16085</name>
</gene>
<protein>
    <submittedName>
        <fullName evidence="1">Uncharacterized protein</fullName>
    </submittedName>
</protein>
<evidence type="ECO:0000313" key="2">
    <source>
        <dbReference type="Proteomes" id="UP000634919"/>
    </source>
</evidence>
<dbReference type="RefSeq" id="WP_191724400.1">
    <property type="nucleotide sequence ID" value="NZ_JACSQK010000008.1"/>
</dbReference>
<comment type="caution">
    <text evidence="1">The sequence shown here is derived from an EMBL/GenBank/DDBJ whole genome shotgun (WGS) entry which is preliminary data.</text>
</comment>
<name>A0ABR8SER9_9BURK</name>
<keyword evidence="2" id="KW-1185">Reference proteome</keyword>
<organism evidence="1 2">
    <name type="scientific">Comamonas avium</name>
    <dbReference type="NCBI Taxonomy" id="2762231"/>
    <lineage>
        <taxon>Bacteria</taxon>
        <taxon>Pseudomonadati</taxon>
        <taxon>Pseudomonadota</taxon>
        <taxon>Betaproteobacteria</taxon>
        <taxon>Burkholderiales</taxon>
        <taxon>Comamonadaceae</taxon>
        <taxon>Comamonas</taxon>
    </lineage>
</organism>